<feature type="transmembrane region" description="Helical" evidence="7">
    <location>
        <begin position="52"/>
        <end position="73"/>
    </location>
</feature>
<dbReference type="PANTHER" id="PTHR23517">
    <property type="entry name" value="RESISTANCE PROTEIN MDTM, PUTATIVE-RELATED-RELATED"/>
    <property type="match status" value="1"/>
</dbReference>
<proteinExistence type="predicted"/>
<name>A0A5P2AX76_STRVZ</name>
<evidence type="ECO:0000256" key="6">
    <source>
        <dbReference type="ARBA" id="ARBA00023136"/>
    </source>
</evidence>
<evidence type="ECO:0000256" key="4">
    <source>
        <dbReference type="ARBA" id="ARBA00022692"/>
    </source>
</evidence>
<keyword evidence="2" id="KW-0813">Transport</keyword>
<feature type="transmembrane region" description="Helical" evidence="7">
    <location>
        <begin position="177"/>
        <end position="195"/>
    </location>
</feature>
<dbReference type="RefSeq" id="WP_150270128.1">
    <property type="nucleotide sequence ID" value="NZ_CP029194.1"/>
</dbReference>
<dbReference type="Pfam" id="PF07690">
    <property type="entry name" value="MFS_1"/>
    <property type="match status" value="1"/>
</dbReference>
<accession>A0A5P2AX76</accession>
<evidence type="ECO:0000256" key="1">
    <source>
        <dbReference type="ARBA" id="ARBA00004651"/>
    </source>
</evidence>
<keyword evidence="5 7" id="KW-1133">Transmembrane helix</keyword>
<feature type="transmembrane region" description="Helical" evidence="7">
    <location>
        <begin position="21"/>
        <end position="46"/>
    </location>
</feature>
<evidence type="ECO:0000256" key="7">
    <source>
        <dbReference type="SAM" id="Phobius"/>
    </source>
</evidence>
<evidence type="ECO:0000256" key="3">
    <source>
        <dbReference type="ARBA" id="ARBA00022475"/>
    </source>
</evidence>
<dbReference type="InterPro" id="IPR011701">
    <property type="entry name" value="MFS"/>
</dbReference>
<dbReference type="PROSITE" id="PS50850">
    <property type="entry name" value="MFS"/>
    <property type="match status" value="1"/>
</dbReference>
<feature type="transmembrane region" description="Helical" evidence="7">
    <location>
        <begin position="358"/>
        <end position="376"/>
    </location>
</feature>
<dbReference type="InterPro" id="IPR020846">
    <property type="entry name" value="MFS_dom"/>
</dbReference>
<dbReference type="Proteomes" id="UP000324106">
    <property type="component" value="Chromosome"/>
</dbReference>
<feature type="domain" description="Major facilitator superfamily (MFS) profile" evidence="8">
    <location>
        <begin position="20"/>
        <end position="405"/>
    </location>
</feature>
<dbReference type="OrthoDB" id="4042314at2"/>
<evidence type="ECO:0000256" key="2">
    <source>
        <dbReference type="ARBA" id="ARBA00022448"/>
    </source>
</evidence>
<evidence type="ECO:0000259" key="8">
    <source>
        <dbReference type="PROSITE" id="PS50850"/>
    </source>
</evidence>
<keyword evidence="6 7" id="KW-0472">Membrane</keyword>
<reference evidence="9 10" key="1">
    <citation type="submission" date="2018-05" db="EMBL/GenBank/DDBJ databases">
        <title>Streptomyces venezuelae.</title>
        <authorList>
            <person name="Kim W."/>
            <person name="Lee N."/>
            <person name="Cho B.-K."/>
        </authorList>
    </citation>
    <scope>NUCLEOTIDE SEQUENCE [LARGE SCALE GENOMIC DNA]</scope>
    <source>
        <strain evidence="9 10">ATCC 15068</strain>
    </source>
</reference>
<comment type="subcellular location">
    <subcellularLocation>
        <location evidence="1">Cell membrane</location>
        <topology evidence="1">Multi-pass membrane protein</topology>
    </subcellularLocation>
</comment>
<feature type="transmembrane region" description="Helical" evidence="7">
    <location>
        <begin position="382"/>
        <end position="401"/>
    </location>
</feature>
<dbReference type="AlphaFoldDB" id="A0A5P2AX76"/>
<feature type="transmembrane region" description="Helical" evidence="7">
    <location>
        <begin position="109"/>
        <end position="126"/>
    </location>
</feature>
<dbReference type="EMBL" id="CP029194">
    <property type="protein sequence ID" value="QES22138.1"/>
    <property type="molecule type" value="Genomic_DNA"/>
</dbReference>
<feature type="transmembrane region" description="Helical" evidence="7">
    <location>
        <begin position="293"/>
        <end position="312"/>
    </location>
</feature>
<evidence type="ECO:0000313" key="10">
    <source>
        <dbReference type="Proteomes" id="UP000324106"/>
    </source>
</evidence>
<evidence type="ECO:0000256" key="5">
    <source>
        <dbReference type="ARBA" id="ARBA00022989"/>
    </source>
</evidence>
<evidence type="ECO:0000313" key="9">
    <source>
        <dbReference type="EMBL" id="QES22138.1"/>
    </source>
</evidence>
<keyword evidence="4 7" id="KW-0812">Transmembrane</keyword>
<protein>
    <submittedName>
        <fullName evidence="9">MFS transporter</fullName>
    </submittedName>
</protein>
<dbReference type="Gene3D" id="1.20.1250.20">
    <property type="entry name" value="MFS general substrate transporter like domains"/>
    <property type="match status" value="1"/>
</dbReference>
<feature type="transmembrane region" description="Helical" evidence="7">
    <location>
        <begin position="230"/>
        <end position="251"/>
    </location>
</feature>
<keyword evidence="3" id="KW-1003">Cell membrane</keyword>
<dbReference type="PANTHER" id="PTHR23517:SF2">
    <property type="entry name" value="MULTIDRUG RESISTANCE PROTEIN MDTH"/>
    <property type="match status" value="1"/>
</dbReference>
<gene>
    <name evidence="9" type="ORF">DEJ46_26025</name>
</gene>
<dbReference type="GO" id="GO:0005886">
    <property type="term" value="C:plasma membrane"/>
    <property type="evidence" value="ECO:0007669"/>
    <property type="project" value="UniProtKB-SubCell"/>
</dbReference>
<feature type="transmembrane region" description="Helical" evidence="7">
    <location>
        <begin position="318"/>
        <end position="338"/>
    </location>
</feature>
<feature type="transmembrane region" description="Helical" evidence="7">
    <location>
        <begin position="85"/>
        <end position="103"/>
    </location>
</feature>
<dbReference type="GO" id="GO:0022857">
    <property type="term" value="F:transmembrane transporter activity"/>
    <property type="evidence" value="ECO:0007669"/>
    <property type="project" value="InterPro"/>
</dbReference>
<dbReference type="InterPro" id="IPR036259">
    <property type="entry name" value="MFS_trans_sf"/>
</dbReference>
<feature type="transmembrane region" description="Helical" evidence="7">
    <location>
        <begin position="263"/>
        <end position="281"/>
    </location>
</feature>
<dbReference type="InterPro" id="IPR050171">
    <property type="entry name" value="MFS_Transporters"/>
</dbReference>
<dbReference type="SUPFAM" id="SSF103473">
    <property type="entry name" value="MFS general substrate transporter"/>
    <property type="match status" value="1"/>
</dbReference>
<feature type="transmembrane region" description="Helical" evidence="7">
    <location>
        <begin position="153"/>
        <end position="171"/>
    </location>
</feature>
<organism evidence="9 10">
    <name type="scientific">Streptomyces venezuelae</name>
    <dbReference type="NCBI Taxonomy" id="54571"/>
    <lineage>
        <taxon>Bacteria</taxon>
        <taxon>Bacillati</taxon>
        <taxon>Actinomycetota</taxon>
        <taxon>Actinomycetes</taxon>
        <taxon>Kitasatosporales</taxon>
        <taxon>Streptomycetaceae</taxon>
        <taxon>Streptomyces</taxon>
    </lineage>
</organism>
<sequence length="423" mass="43496">MTDDAKRIGVFAALKATPSTARFLLGGVFVNQMGAFVQTFLVLYLVHNDWSMKRAGICLGAYSLGALIGGLIGGELTQRLGPRNTIVIAMSCSALLVASLPFLKDPSNFAFVAVLIGAAGAATAAYRPGASALLNAVMPAELRVMAFSMMRTALNLGAVIGPFAAAALTLANWDLLYWVDGATALAYALLSLVFLPAKAGKRTDGAPGATAEGQPVEKVGYLAMLRDTKFVLYLASMTLSAMFYMQFMAVLPLKVQADGNPTALYSSALALSSGLLIALELKITSYVSEWKAPVAAGAGTFVMALGLTAYAISGSPVVILLGTAVFVSGMMVSGPTLWAHPAGKPENVKGRAIGSSQAAFSLGSATGTTLGVLAWGAFGNGVWLLCGAAGALAALFAAYGLSEARDKSPKQEVEEVAEATTAA</sequence>